<proteinExistence type="inferred from homology"/>
<name>A2ERS6_TRIV3</name>
<reference evidence="2" key="2">
    <citation type="journal article" date="2007" name="Science">
        <title>Draft genome sequence of the sexually transmitted pathogen Trichomonas vaginalis.</title>
        <authorList>
            <person name="Carlton J.M."/>
            <person name="Hirt R.P."/>
            <person name="Silva J.C."/>
            <person name="Delcher A.L."/>
            <person name="Schatz M."/>
            <person name="Zhao Q."/>
            <person name="Wortman J.R."/>
            <person name="Bidwell S.L."/>
            <person name="Alsmark U.C.M."/>
            <person name="Besteiro S."/>
            <person name="Sicheritz-Ponten T."/>
            <person name="Noel C.J."/>
            <person name="Dacks J.B."/>
            <person name="Foster P.G."/>
            <person name="Simillion C."/>
            <person name="Van de Peer Y."/>
            <person name="Miranda-Saavedra D."/>
            <person name="Barton G.J."/>
            <person name="Westrop G.D."/>
            <person name="Mueller S."/>
            <person name="Dessi D."/>
            <person name="Fiori P.L."/>
            <person name="Ren Q."/>
            <person name="Paulsen I."/>
            <person name="Zhang H."/>
            <person name="Bastida-Corcuera F.D."/>
            <person name="Simoes-Barbosa A."/>
            <person name="Brown M.T."/>
            <person name="Hayes R.D."/>
            <person name="Mukherjee M."/>
            <person name="Okumura C.Y."/>
            <person name="Schneider R."/>
            <person name="Smith A.J."/>
            <person name="Vanacova S."/>
            <person name="Villalvazo M."/>
            <person name="Haas B.J."/>
            <person name="Pertea M."/>
            <person name="Feldblyum T.V."/>
            <person name="Utterback T.R."/>
            <person name="Shu C.L."/>
            <person name="Osoegawa K."/>
            <person name="de Jong P.J."/>
            <person name="Hrdy I."/>
            <person name="Horvathova L."/>
            <person name="Zubacova Z."/>
            <person name="Dolezal P."/>
            <person name="Malik S.B."/>
            <person name="Logsdon J.M. Jr."/>
            <person name="Henze K."/>
            <person name="Gupta A."/>
            <person name="Wang C.C."/>
            <person name="Dunne R.L."/>
            <person name="Upcroft J.A."/>
            <person name="Upcroft P."/>
            <person name="White O."/>
            <person name="Salzberg S.L."/>
            <person name="Tang P."/>
            <person name="Chiu C.-H."/>
            <person name="Lee Y.-S."/>
            <person name="Embley T.M."/>
            <person name="Coombs G.H."/>
            <person name="Mottram J.C."/>
            <person name="Tachezy J."/>
            <person name="Fraser-Liggett C.M."/>
            <person name="Johnson P.J."/>
        </authorList>
    </citation>
    <scope>NUCLEOTIDE SEQUENCE [LARGE SCALE GENOMIC DNA]</scope>
    <source>
        <strain evidence="2">G3</strain>
    </source>
</reference>
<dbReference type="GO" id="GO:0005773">
    <property type="term" value="C:vacuole"/>
    <property type="evidence" value="ECO:0000318"/>
    <property type="project" value="GO_Central"/>
</dbReference>
<dbReference type="GO" id="GO:0033263">
    <property type="term" value="C:CORVET complex"/>
    <property type="evidence" value="ECO:0000318"/>
    <property type="project" value="GO_Central"/>
</dbReference>
<dbReference type="RefSeq" id="XP_001316880.1">
    <property type="nucleotide sequence ID" value="XM_001316845.1"/>
</dbReference>
<dbReference type="GO" id="GO:0016192">
    <property type="term" value="P:vesicle-mediated transport"/>
    <property type="evidence" value="ECO:0000318"/>
    <property type="project" value="GO_Central"/>
</dbReference>
<evidence type="ECO:0000256" key="1">
    <source>
        <dbReference type="ARBA" id="ARBA00009884"/>
    </source>
</evidence>
<dbReference type="SMR" id="A2ERS6"/>
<dbReference type="Gene3D" id="3.40.50.1910">
    <property type="match status" value="2"/>
</dbReference>
<dbReference type="PANTHER" id="PTHR11679">
    <property type="entry name" value="VESICLE PROTEIN SORTING-ASSOCIATED"/>
    <property type="match status" value="1"/>
</dbReference>
<dbReference type="GO" id="GO:0006886">
    <property type="term" value="P:intracellular protein transport"/>
    <property type="evidence" value="ECO:0000318"/>
    <property type="project" value="GO_Central"/>
</dbReference>
<dbReference type="AlphaFoldDB" id="A2ERS6"/>
<dbReference type="Gene3D" id="1.25.40.850">
    <property type="match status" value="1"/>
</dbReference>
<dbReference type="InterPro" id="IPR036045">
    <property type="entry name" value="Sec1-like_sf"/>
</dbReference>
<accession>A2ERS6</accession>
<dbReference type="OMA" id="NWIGITR"/>
<dbReference type="InterPro" id="IPR001619">
    <property type="entry name" value="Sec1-like"/>
</dbReference>
<comment type="similarity">
    <text evidence="1">Belongs to the STXBP/unc-18/SEC1 family.</text>
</comment>
<dbReference type="eggNOG" id="KOG1302">
    <property type="taxonomic scope" value="Eukaryota"/>
</dbReference>
<dbReference type="VEuPathDB" id="TrichDB:TVAGG3_0182970"/>
<evidence type="ECO:0000313" key="3">
    <source>
        <dbReference type="Proteomes" id="UP000001542"/>
    </source>
</evidence>
<evidence type="ECO:0000313" key="2">
    <source>
        <dbReference type="EMBL" id="EAY04657.1"/>
    </source>
</evidence>
<reference evidence="2" key="1">
    <citation type="submission" date="2006-10" db="EMBL/GenBank/DDBJ databases">
        <authorList>
            <person name="Amadeo P."/>
            <person name="Zhao Q."/>
            <person name="Wortman J."/>
            <person name="Fraser-Liggett C."/>
            <person name="Carlton J."/>
        </authorList>
    </citation>
    <scope>NUCLEOTIDE SEQUENCE</scope>
    <source>
        <strain evidence="2">G3</strain>
    </source>
</reference>
<dbReference type="STRING" id="5722.A2ERS6"/>
<dbReference type="Gene3D" id="3.40.50.2060">
    <property type="match status" value="1"/>
</dbReference>
<dbReference type="SUPFAM" id="SSF56815">
    <property type="entry name" value="Sec1/munc18-like (SM) proteins"/>
    <property type="match status" value="1"/>
</dbReference>
<keyword evidence="3" id="KW-1185">Reference proteome</keyword>
<gene>
    <name evidence="2" type="ORF">TVAG_227740</name>
</gene>
<dbReference type="FunCoup" id="A2ERS6">
    <property type="interactions" value="571"/>
</dbReference>
<dbReference type="InParanoid" id="A2ERS6"/>
<dbReference type="InterPro" id="IPR043155">
    <property type="entry name" value="VPS33_dom3b"/>
</dbReference>
<dbReference type="EMBL" id="DS113469">
    <property type="protein sequence ID" value="EAY04657.1"/>
    <property type="molecule type" value="Genomic_DNA"/>
</dbReference>
<dbReference type="KEGG" id="tva:4762520"/>
<dbReference type="InterPro" id="IPR027482">
    <property type="entry name" value="Sec1-like_dom2"/>
</dbReference>
<dbReference type="Proteomes" id="UP000001542">
    <property type="component" value="Unassembled WGS sequence"/>
</dbReference>
<protein>
    <submittedName>
        <fullName evidence="2">Sec1 family protein</fullName>
    </submittedName>
</protein>
<organism evidence="2 3">
    <name type="scientific">Trichomonas vaginalis (strain ATCC PRA-98 / G3)</name>
    <dbReference type="NCBI Taxonomy" id="412133"/>
    <lineage>
        <taxon>Eukaryota</taxon>
        <taxon>Metamonada</taxon>
        <taxon>Parabasalia</taxon>
        <taxon>Trichomonadida</taxon>
        <taxon>Trichomonadidae</taxon>
        <taxon>Trichomonas</taxon>
    </lineage>
</organism>
<sequence length="574" mass="64529">MDAPIPQGGISMKLFIDQANAEFDEIAQKFPEPRHLVFPKYLTNFVFSLINPQLMQKYIEKKVILENVTRSESKKTVFFISPGDPKSLKNLCECFKNIPNYTKVVLLIPRYTLVCQQIFSLNGFIALQDSIPNNPSVEISIFDFHADFLPVEDDFFLMPGYRTFLQQAVDHDYSEIYNAGRALAKLQTVFGRIPEVYTVGSNAVRVQRVMDTMNETTNALRTATPQIDTLILIDRMADLYTPLMSQTTVEGLIDESFGINYGICVPPDGTIPEKSLTLSDRSDIFRQTRMLNLEKATDTIRNTVNELQASIDALHTETSVKQKMEYLVHAKKMGDLKAKFESHLNVISAAIQKILDLYPSYNTMITKEFFLVKNGDSLLDFAENLVTVWNDWCTALRLLCLENIVGQTLSKKTVNYIQKEACSEFGLECQPMLIALEHLKFISSSPFPIKFGPILKELKIFPEEDDPVKEPLQGFVPPSVRIVQAAVSGNWAAVQRAYDNKVVPVSQIGQCPKIGEGEKRRVLVFFVGGVALSEVGILRNIGRLSQTVEFIIGASEKINGNQLISDLFPPAARN</sequence>
<dbReference type="VEuPathDB" id="TrichDB:TVAG_227740"/>
<dbReference type="Pfam" id="PF00995">
    <property type="entry name" value="Sec1"/>
    <property type="match status" value="1"/>
</dbReference>
<dbReference type="InterPro" id="IPR043154">
    <property type="entry name" value="Sec-1-like_dom1"/>
</dbReference>
<dbReference type="OrthoDB" id="10262287at2759"/>